<name>A0AAN7GLU4_9MYRT</name>
<dbReference type="PANTHER" id="PTHR30543:SF21">
    <property type="entry name" value="NAD(P)H-DEPENDENT FMN REDUCTASE LOT6"/>
    <property type="match status" value="1"/>
</dbReference>
<dbReference type="GO" id="GO:0005829">
    <property type="term" value="C:cytosol"/>
    <property type="evidence" value="ECO:0007669"/>
    <property type="project" value="TreeGrafter"/>
</dbReference>
<evidence type="ECO:0000313" key="2">
    <source>
        <dbReference type="Proteomes" id="UP001345219"/>
    </source>
</evidence>
<proteinExistence type="predicted"/>
<keyword evidence="2" id="KW-1185">Reference proteome</keyword>
<reference evidence="1 2" key="1">
    <citation type="journal article" date="2023" name="Hortic Res">
        <title>Pangenome of water caltrop reveals structural variations and asymmetric subgenome divergence after allopolyploidization.</title>
        <authorList>
            <person name="Zhang X."/>
            <person name="Chen Y."/>
            <person name="Wang L."/>
            <person name="Yuan Y."/>
            <person name="Fang M."/>
            <person name="Shi L."/>
            <person name="Lu R."/>
            <person name="Comes H.P."/>
            <person name="Ma Y."/>
            <person name="Chen Y."/>
            <person name="Huang G."/>
            <person name="Zhou Y."/>
            <person name="Zheng Z."/>
            <person name="Qiu Y."/>
        </authorList>
    </citation>
    <scope>NUCLEOTIDE SEQUENCE [LARGE SCALE GENOMIC DNA]</scope>
    <source>
        <tissue evidence="1">Roots</tissue>
    </source>
</reference>
<dbReference type="EMBL" id="JAXIOK010000019">
    <property type="protein sequence ID" value="KAK4748961.1"/>
    <property type="molecule type" value="Genomic_DNA"/>
</dbReference>
<evidence type="ECO:0000313" key="1">
    <source>
        <dbReference type="EMBL" id="KAK4748961.1"/>
    </source>
</evidence>
<comment type="caution">
    <text evidence="1">The sequence shown here is derived from an EMBL/GenBank/DDBJ whole genome shotgun (WGS) entry which is preliminary data.</text>
</comment>
<dbReference type="AlphaFoldDB" id="A0AAN7GLU4"/>
<gene>
    <name evidence="1" type="ORF">SAY87_015547</name>
</gene>
<accession>A0AAN7GLU4</accession>
<protein>
    <submittedName>
        <fullName evidence="1">Uncharacterized protein</fullName>
    </submittedName>
</protein>
<sequence length="123" mass="13859">MERWRPLVKFIFWLFYFSNPRGIIRVSKLGIKLTKESIDGIEIEFVELSDLPMINADIEVDGKFPTAVEEFRLGPRALNVLACKAAAAASAGRGLGGGLGQHHIWKTGVFMDIHFINWNWRSG</sequence>
<dbReference type="GO" id="GO:0010181">
    <property type="term" value="F:FMN binding"/>
    <property type="evidence" value="ECO:0007669"/>
    <property type="project" value="TreeGrafter"/>
</dbReference>
<organism evidence="1 2">
    <name type="scientific">Trapa incisa</name>
    <dbReference type="NCBI Taxonomy" id="236973"/>
    <lineage>
        <taxon>Eukaryota</taxon>
        <taxon>Viridiplantae</taxon>
        <taxon>Streptophyta</taxon>
        <taxon>Embryophyta</taxon>
        <taxon>Tracheophyta</taxon>
        <taxon>Spermatophyta</taxon>
        <taxon>Magnoliopsida</taxon>
        <taxon>eudicotyledons</taxon>
        <taxon>Gunneridae</taxon>
        <taxon>Pentapetalae</taxon>
        <taxon>rosids</taxon>
        <taxon>malvids</taxon>
        <taxon>Myrtales</taxon>
        <taxon>Lythraceae</taxon>
        <taxon>Trapa</taxon>
    </lineage>
</organism>
<dbReference type="PANTHER" id="PTHR30543">
    <property type="entry name" value="CHROMATE REDUCTASE"/>
    <property type="match status" value="1"/>
</dbReference>
<dbReference type="InterPro" id="IPR050712">
    <property type="entry name" value="NAD(P)H-dep_reductase"/>
</dbReference>
<dbReference type="Proteomes" id="UP001345219">
    <property type="component" value="Chromosome 12"/>
</dbReference>